<dbReference type="InterPro" id="IPR050204">
    <property type="entry name" value="AraC_XylS_family_regulators"/>
</dbReference>
<protein>
    <submittedName>
        <fullName evidence="5">Helix-turn-helix domain-containing protein</fullName>
    </submittedName>
</protein>
<dbReference type="Gene3D" id="1.10.10.60">
    <property type="entry name" value="Homeodomain-like"/>
    <property type="match status" value="1"/>
</dbReference>
<keyword evidence="6" id="KW-1185">Reference proteome</keyword>
<dbReference type="SUPFAM" id="SSF46689">
    <property type="entry name" value="Homeodomain-like"/>
    <property type="match status" value="1"/>
</dbReference>
<reference evidence="5 6" key="1">
    <citation type="submission" date="2020-10" db="EMBL/GenBank/DDBJ databases">
        <title>Phylogeny of dyella-like bacteria.</title>
        <authorList>
            <person name="Fu J."/>
        </authorList>
    </citation>
    <scope>NUCLEOTIDE SEQUENCE [LARGE SCALE GENOMIC DNA]</scope>
    <source>
        <strain evidence="5 6">THG-B117</strain>
    </source>
</reference>
<keyword evidence="3" id="KW-0804">Transcription</keyword>
<organism evidence="5 6">
    <name type="scientific">Dyella kyungheensis</name>
    <dbReference type="NCBI Taxonomy" id="1242174"/>
    <lineage>
        <taxon>Bacteria</taxon>
        <taxon>Pseudomonadati</taxon>
        <taxon>Pseudomonadota</taxon>
        <taxon>Gammaproteobacteria</taxon>
        <taxon>Lysobacterales</taxon>
        <taxon>Rhodanobacteraceae</taxon>
        <taxon>Dyella</taxon>
    </lineage>
</organism>
<comment type="caution">
    <text evidence="5">The sequence shown here is derived from an EMBL/GenBank/DDBJ whole genome shotgun (WGS) entry which is preliminary data.</text>
</comment>
<dbReference type="Proteomes" id="UP001430065">
    <property type="component" value="Unassembled WGS sequence"/>
</dbReference>
<dbReference type="EMBL" id="JADIKC010000007">
    <property type="protein sequence ID" value="MBM7122770.1"/>
    <property type="molecule type" value="Genomic_DNA"/>
</dbReference>
<dbReference type="InterPro" id="IPR018060">
    <property type="entry name" value="HTH_AraC"/>
</dbReference>
<name>A0ABS2JWS0_9GAMM</name>
<evidence type="ECO:0000259" key="4">
    <source>
        <dbReference type="PROSITE" id="PS01124"/>
    </source>
</evidence>
<dbReference type="PROSITE" id="PS01124">
    <property type="entry name" value="HTH_ARAC_FAMILY_2"/>
    <property type="match status" value="1"/>
</dbReference>
<gene>
    <name evidence="5" type="ORF">ISP20_16505</name>
</gene>
<dbReference type="PANTHER" id="PTHR46796">
    <property type="entry name" value="HTH-TYPE TRANSCRIPTIONAL ACTIVATOR RHAS-RELATED"/>
    <property type="match status" value="1"/>
</dbReference>
<dbReference type="PANTHER" id="PTHR46796:SF6">
    <property type="entry name" value="ARAC SUBFAMILY"/>
    <property type="match status" value="1"/>
</dbReference>
<accession>A0ABS2JWS0</accession>
<dbReference type="SMART" id="SM00342">
    <property type="entry name" value="HTH_ARAC"/>
    <property type="match status" value="1"/>
</dbReference>
<dbReference type="InterPro" id="IPR009057">
    <property type="entry name" value="Homeodomain-like_sf"/>
</dbReference>
<evidence type="ECO:0000313" key="6">
    <source>
        <dbReference type="Proteomes" id="UP001430065"/>
    </source>
</evidence>
<dbReference type="Pfam" id="PF12833">
    <property type="entry name" value="HTH_18"/>
    <property type="match status" value="1"/>
</dbReference>
<evidence type="ECO:0000313" key="5">
    <source>
        <dbReference type="EMBL" id="MBM7122770.1"/>
    </source>
</evidence>
<keyword evidence="2" id="KW-0238">DNA-binding</keyword>
<evidence type="ECO:0000256" key="3">
    <source>
        <dbReference type="ARBA" id="ARBA00023163"/>
    </source>
</evidence>
<dbReference type="RefSeq" id="WP_204637199.1">
    <property type="nucleotide sequence ID" value="NZ_JADIKC010000007.1"/>
</dbReference>
<sequence length="310" mass="33270">MADDVRHSAAHIAADVQDDLPQELTRPVWQTAPVARNCDARAEVAVQPRGRVRLLKDVTAIRRPSPSAEAQSEADHYVLQLLTAGSPQGDIASGAMCADVGDICIVDPMQLCPSPVEAVSIAMSRPVLESAVGVRQLHGVVLKANAAMTPVIGSLLIALCSLVAPLPDMQAMAAQEAIITLLAAALKDHRTNDAALDASVLGAGLRQRIVEFITRNVQLLELSPEFLCHHFKVSRAHLYRAFASDGGVAKVLRNIRLDAAYRELTQPARSSRSITEIAYSLGFSSGNQLLRTFRSRFGVTPSEARTSEQG</sequence>
<proteinExistence type="predicted"/>
<evidence type="ECO:0000256" key="1">
    <source>
        <dbReference type="ARBA" id="ARBA00023015"/>
    </source>
</evidence>
<feature type="domain" description="HTH araC/xylS-type" evidence="4">
    <location>
        <begin position="207"/>
        <end position="307"/>
    </location>
</feature>
<keyword evidence="1" id="KW-0805">Transcription regulation</keyword>
<evidence type="ECO:0000256" key="2">
    <source>
        <dbReference type="ARBA" id="ARBA00023125"/>
    </source>
</evidence>